<comment type="caution">
    <text evidence="10">The sequence shown here is derived from an EMBL/GenBank/DDBJ whole genome shotgun (WGS) entry which is preliminary data.</text>
</comment>
<dbReference type="SUPFAM" id="SSF82282">
    <property type="entry name" value="Homocysteine S-methyltransferase"/>
    <property type="match status" value="1"/>
</dbReference>
<feature type="binding site" evidence="6 7">
    <location>
        <position position="174"/>
    </location>
    <ligand>
        <name>Zn(2+)</name>
        <dbReference type="ChEBI" id="CHEBI:29105"/>
    </ligand>
</feature>
<dbReference type="InterPro" id="IPR003726">
    <property type="entry name" value="HCY_dom"/>
</dbReference>
<dbReference type="GO" id="GO:0008270">
    <property type="term" value="F:zinc ion binding"/>
    <property type="evidence" value="ECO:0007669"/>
    <property type="project" value="InterPro"/>
</dbReference>
<evidence type="ECO:0000256" key="8">
    <source>
        <dbReference type="SAM" id="MobiDB-lite"/>
    </source>
</evidence>
<accession>A0AAN8WS38</accession>
<feature type="binding site" evidence="6 7">
    <location>
        <position position="256"/>
    </location>
    <ligand>
        <name>Zn(2+)</name>
        <dbReference type="ChEBI" id="CHEBI:29105"/>
    </ligand>
</feature>
<keyword evidence="3 7" id="KW-0808">Transferase</keyword>
<dbReference type="PROSITE" id="PS50970">
    <property type="entry name" value="HCY"/>
    <property type="match status" value="1"/>
</dbReference>
<dbReference type="InterPro" id="IPR036589">
    <property type="entry name" value="HCY_dom_sf"/>
</dbReference>
<dbReference type="AlphaFoldDB" id="A0AAN8WS38"/>
<evidence type="ECO:0000256" key="3">
    <source>
        <dbReference type="ARBA" id="ARBA00022679"/>
    </source>
</evidence>
<evidence type="ECO:0000256" key="4">
    <source>
        <dbReference type="ARBA" id="ARBA00022723"/>
    </source>
</evidence>
<comment type="cofactor">
    <cofactor evidence="6">
        <name>Zn(2+)</name>
        <dbReference type="ChEBI" id="CHEBI:29105"/>
    </cofactor>
    <text evidence="6">Binds 1 zinc ion per subunit.</text>
</comment>
<evidence type="ECO:0000313" key="10">
    <source>
        <dbReference type="EMBL" id="KAK7071311.1"/>
    </source>
</evidence>
<dbReference type="GO" id="GO:0032259">
    <property type="term" value="P:methylation"/>
    <property type="evidence" value="ECO:0007669"/>
    <property type="project" value="UniProtKB-KW"/>
</dbReference>
<reference evidence="10 11" key="1">
    <citation type="submission" date="2023-11" db="EMBL/GenBank/DDBJ databases">
        <title>Halocaridina rubra genome assembly.</title>
        <authorList>
            <person name="Smith C."/>
        </authorList>
    </citation>
    <scope>NUCLEOTIDE SEQUENCE [LARGE SCALE GENOMIC DNA]</scope>
    <source>
        <strain evidence="10">EP-1</strain>
        <tissue evidence="10">Whole</tissue>
    </source>
</reference>
<keyword evidence="2 7" id="KW-0489">Methyltransferase</keyword>
<dbReference type="PANTHER" id="PTHR46120">
    <property type="entry name" value="BETAINE--HOMOCYSTEINE S-METHYLTRANSFERASE 1"/>
    <property type="match status" value="1"/>
</dbReference>
<keyword evidence="4 6" id="KW-0479">Metal-binding</keyword>
<evidence type="ECO:0000259" key="9">
    <source>
        <dbReference type="PROSITE" id="PS50970"/>
    </source>
</evidence>
<evidence type="ECO:0000256" key="2">
    <source>
        <dbReference type="ARBA" id="ARBA00022603"/>
    </source>
</evidence>
<dbReference type="GO" id="GO:0009086">
    <property type="term" value="P:methionine biosynthetic process"/>
    <property type="evidence" value="ECO:0007669"/>
    <property type="project" value="InterPro"/>
</dbReference>
<comment type="pathway">
    <text evidence="1">Amino-acid biosynthesis; L-methionine biosynthesis via de novo pathway; L-methionine from L-homocysteine (BhmT route): step 1/1.</text>
</comment>
<proteinExistence type="predicted"/>
<keyword evidence="5 6" id="KW-0862">Zinc</keyword>
<feature type="binding site" evidence="6 7">
    <location>
        <position position="257"/>
    </location>
    <ligand>
        <name>Zn(2+)</name>
        <dbReference type="ChEBI" id="CHEBI:29105"/>
    </ligand>
</feature>
<dbReference type="InterPro" id="IPR051524">
    <property type="entry name" value="BHMT"/>
</dbReference>
<name>A0AAN8WS38_HALRR</name>
<dbReference type="Proteomes" id="UP001381693">
    <property type="component" value="Unassembled WGS sequence"/>
</dbReference>
<dbReference type="GO" id="GO:0047150">
    <property type="term" value="F:betaine-homocysteine S-methyltransferase activity"/>
    <property type="evidence" value="ECO:0007669"/>
    <property type="project" value="TreeGrafter"/>
</dbReference>
<dbReference type="PIRSF" id="PIRSF037505">
    <property type="entry name" value="Betaine_HMT"/>
    <property type="match status" value="1"/>
</dbReference>
<dbReference type="InterPro" id="IPR017226">
    <property type="entry name" value="BHMT-like"/>
</dbReference>
<feature type="region of interest" description="Disordered" evidence="8">
    <location>
        <begin position="311"/>
        <end position="332"/>
    </location>
</feature>
<gene>
    <name evidence="10" type="ORF">SK128_028295</name>
</gene>
<evidence type="ECO:0000313" key="11">
    <source>
        <dbReference type="Proteomes" id="UP001381693"/>
    </source>
</evidence>
<feature type="domain" description="Hcy-binding" evidence="9">
    <location>
        <begin position="1"/>
        <end position="271"/>
    </location>
</feature>
<feature type="region of interest" description="Disordered" evidence="8">
    <location>
        <begin position="275"/>
        <end position="299"/>
    </location>
</feature>
<dbReference type="Pfam" id="PF02574">
    <property type="entry name" value="S-methyl_trans"/>
    <property type="match status" value="1"/>
</dbReference>
<dbReference type="Gene3D" id="3.20.20.330">
    <property type="entry name" value="Homocysteine-binding-like domain"/>
    <property type="match status" value="1"/>
</dbReference>
<protein>
    <recommendedName>
        <fullName evidence="9">Hcy-binding domain-containing protein</fullName>
    </recommendedName>
</protein>
<evidence type="ECO:0000256" key="1">
    <source>
        <dbReference type="ARBA" id="ARBA00005137"/>
    </source>
</evidence>
<organism evidence="10 11">
    <name type="scientific">Halocaridina rubra</name>
    <name type="common">Hawaiian red shrimp</name>
    <dbReference type="NCBI Taxonomy" id="373956"/>
    <lineage>
        <taxon>Eukaryota</taxon>
        <taxon>Metazoa</taxon>
        <taxon>Ecdysozoa</taxon>
        <taxon>Arthropoda</taxon>
        <taxon>Crustacea</taxon>
        <taxon>Multicrustacea</taxon>
        <taxon>Malacostraca</taxon>
        <taxon>Eumalacostraca</taxon>
        <taxon>Eucarida</taxon>
        <taxon>Decapoda</taxon>
        <taxon>Pleocyemata</taxon>
        <taxon>Caridea</taxon>
        <taxon>Atyoidea</taxon>
        <taxon>Atyidae</taxon>
        <taxon>Halocaridina</taxon>
    </lineage>
</organism>
<keyword evidence="11" id="KW-1185">Reference proteome</keyword>
<evidence type="ECO:0000256" key="7">
    <source>
        <dbReference type="PROSITE-ProRule" id="PRU00333"/>
    </source>
</evidence>
<sequence>MKNLALKKSFHILYERHSGNLNRVVRYRYKYLTLTLLPTIGGTTPQNLNGRRCIDLNKAACRLAHEVANEGNALVAGGVTQSPSYTQGKGKDAVQSNIRDQVRVFLDNNVDFIICEFFMYVEEAEWVIEEAKKSGLPVAATMCIGTTGDYADVSPGECAVRMAKAGADVVGVNCMFDPYMTIETIKAMKEALDGAGLRPYLMTQPNGFFTTGTGKEGYLACPEYPFAMEARVVTRFDINKFARAAYDLGVRYIGGCCGFEAYHIRAIAEELSEERGKLPPASAKHKPWGENNKLSGTPAIRERVGRAYWENLVPSTGRPTPPTHDLNPKPKV</sequence>
<dbReference type="EMBL" id="JAXCGZ010015101">
    <property type="protein sequence ID" value="KAK7071311.1"/>
    <property type="molecule type" value="Genomic_DNA"/>
</dbReference>
<evidence type="ECO:0000256" key="6">
    <source>
        <dbReference type="PIRSR" id="PIRSR037505-2"/>
    </source>
</evidence>
<evidence type="ECO:0000256" key="5">
    <source>
        <dbReference type="ARBA" id="ARBA00022833"/>
    </source>
</evidence>
<dbReference type="PANTHER" id="PTHR46120:SF4">
    <property type="entry name" value="HCY-BINDING DOMAIN-CONTAINING PROTEIN"/>
    <property type="match status" value="1"/>
</dbReference>